<dbReference type="PANTHER" id="PTHR12110">
    <property type="entry name" value="HYDROXYPYRUVATE ISOMERASE"/>
    <property type="match status" value="1"/>
</dbReference>
<evidence type="ECO:0000313" key="3">
    <source>
        <dbReference type="EMBL" id="KAK3050187.1"/>
    </source>
</evidence>
<dbReference type="InterPro" id="IPR013022">
    <property type="entry name" value="Xyl_isomerase-like_TIM-brl"/>
</dbReference>
<dbReference type="PANTHER" id="PTHR12110:SF21">
    <property type="entry name" value="XYLOSE ISOMERASE-LIKE TIM BARREL DOMAIN-CONTAINING PROTEIN"/>
    <property type="match status" value="1"/>
</dbReference>
<evidence type="ECO:0000313" key="4">
    <source>
        <dbReference type="Proteomes" id="UP001271007"/>
    </source>
</evidence>
<dbReference type="InterPro" id="IPR050312">
    <property type="entry name" value="IolE/XylAMocC-like"/>
</dbReference>
<protein>
    <recommendedName>
        <fullName evidence="2">Xylose isomerase-like TIM barrel domain-containing protein</fullName>
    </recommendedName>
</protein>
<name>A0AAJ0DAQ5_9PEZI</name>
<dbReference type="InterPro" id="IPR036237">
    <property type="entry name" value="Xyl_isomerase-like_sf"/>
</dbReference>
<evidence type="ECO:0000256" key="1">
    <source>
        <dbReference type="SAM" id="MobiDB-lite"/>
    </source>
</evidence>
<dbReference type="Pfam" id="PF01261">
    <property type="entry name" value="AP_endonuc_2"/>
    <property type="match status" value="1"/>
</dbReference>
<feature type="region of interest" description="Disordered" evidence="1">
    <location>
        <begin position="378"/>
        <end position="398"/>
    </location>
</feature>
<dbReference type="SUPFAM" id="SSF51658">
    <property type="entry name" value="Xylose isomerase-like"/>
    <property type="match status" value="1"/>
</dbReference>
<keyword evidence="4" id="KW-1185">Reference proteome</keyword>
<organism evidence="3 4">
    <name type="scientific">Extremus antarcticus</name>
    <dbReference type="NCBI Taxonomy" id="702011"/>
    <lineage>
        <taxon>Eukaryota</taxon>
        <taxon>Fungi</taxon>
        <taxon>Dikarya</taxon>
        <taxon>Ascomycota</taxon>
        <taxon>Pezizomycotina</taxon>
        <taxon>Dothideomycetes</taxon>
        <taxon>Dothideomycetidae</taxon>
        <taxon>Mycosphaerellales</taxon>
        <taxon>Extremaceae</taxon>
        <taxon>Extremus</taxon>
    </lineage>
</organism>
<sequence length="398" mass="44504">MPLSYLPLDAHQLRIEATISLLQVHNQDIVCLHAPLALRLSMSCRPAISSHSLGRAWVHDIEPKLDQAARYGFDIEVFYEDLHYVAQALPGGPTSDNQLQAAKMIRKMCDDRSISIVCLQPFMHYEGLRDRAAHQRRLQEMILWIQLAQALGTSIISVPSTCLSAQEASGDIDLIVRDMRELAELAAPEQIQVAYESLAWGTHIDTWDQAWDVVEKVDRPNFGICLDTFNIAARVYADSAAPSRRTESAEQSMRASIKRMVDTIDVQKIVYVQVVDAELLPEPLIEGHPYYRSDQPARMSWSRNCRLFYGEYDRGAYLPIKDILGGILNGLGYRGWVSAEMFNASLVEAGPLVPEQHARRAAASWQKIVEDFGLVSTSQRHGNTSPGLASAIPPRAQL</sequence>
<dbReference type="AlphaFoldDB" id="A0AAJ0DAQ5"/>
<accession>A0AAJ0DAQ5</accession>
<reference evidence="3" key="1">
    <citation type="submission" date="2023-04" db="EMBL/GenBank/DDBJ databases">
        <title>Black Yeasts Isolated from many extreme environments.</title>
        <authorList>
            <person name="Coleine C."/>
            <person name="Stajich J.E."/>
            <person name="Selbmann L."/>
        </authorList>
    </citation>
    <scope>NUCLEOTIDE SEQUENCE</scope>
    <source>
        <strain evidence="3">CCFEE 5312</strain>
    </source>
</reference>
<comment type="caution">
    <text evidence="3">The sequence shown here is derived from an EMBL/GenBank/DDBJ whole genome shotgun (WGS) entry which is preliminary data.</text>
</comment>
<proteinExistence type="predicted"/>
<evidence type="ECO:0000259" key="2">
    <source>
        <dbReference type="Pfam" id="PF01261"/>
    </source>
</evidence>
<feature type="domain" description="Xylose isomerase-like TIM barrel" evidence="2">
    <location>
        <begin position="65"/>
        <end position="361"/>
    </location>
</feature>
<gene>
    <name evidence="3" type="ORF">LTR09_008576</name>
</gene>
<dbReference type="Proteomes" id="UP001271007">
    <property type="component" value="Unassembled WGS sequence"/>
</dbReference>
<dbReference type="Gene3D" id="3.20.20.150">
    <property type="entry name" value="Divalent-metal-dependent TIM barrel enzymes"/>
    <property type="match status" value="1"/>
</dbReference>
<feature type="compositionally biased region" description="Polar residues" evidence="1">
    <location>
        <begin position="378"/>
        <end position="387"/>
    </location>
</feature>
<dbReference type="EMBL" id="JAWDJX010000034">
    <property type="protein sequence ID" value="KAK3050187.1"/>
    <property type="molecule type" value="Genomic_DNA"/>
</dbReference>